<dbReference type="Pfam" id="PF06771">
    <property type="entry name" value="Desmo_N"/>
    <property type="match status" value="1"/>
</dbReference>
<feature type="coiled-coil region" evidence="1">
    <location>
        <begin position="322"/>
        <end position="349"/>
    </location>
</feature>
<keyword evidence="4" id="KW-1185">Reference proteome</keyword>
<dbReference type="EMBL" id="MH923363">
    <property type="protein sequence ID" value="QBQ01651.1"/>
    <property type="molecule type" value="Genomic_DNA"/>
</dbReference>
<feature type="coiled-coil region" evidence="1">
    <location>
        <begin position="568"/>
        <end position="630"/>
    </location>
</feature>
<proteinExistence type="predicted"/>
<dbReference type="Proteomes" id="UP000831479">
    <property type="component" value="Segment"/>
</dbReference>
<dbReference type="InterPro" id="IPR009615">
    <property type="entry name" value="Desmo_N"/>
</dbReference>
<sequence length="743" mass="87077">MDVLTRYRGVDVTPRVVHNLIRTIARSPASCQSTTNENSEIRDIILAYEPDLKNSQNESTVHLLLKVLKKNNKRETNYNYNWRPLEEERIINTTLPTLSQVGEPTATQQNNTYQQPASNTYLDYDYALIPDKVLSSLRKLNAKWNFSDACKVLRSLLHRRFDEDDDDDVVDTFMNYMQKEKSDTELLCKLWNVPNVDALQKFLHALKLALDKLAIAGPSSIDGLEELAHKLQSFQNTETMCTQLVEEKQKLLAKIDDDYVQYKNQIDYFKTAEEKHKVLEFTLKSELASKNLIIDNLKDDLNSSNAVIEKMVGEQMQLKTLLEDRQKELDALTNSVTELEFKYEDLETHTELENTILNLETFNKDMHKQKFILESELTEEKKKAQRFEAQKMDLEQKLMNLNANYIELENRCLNFKTQYTAEREKNKKLTEEIASLKENIANDFQNSYMELEQNAKELQTVKTKVAQLTQENEELTEQYKKSCAEVTKLQDEQNELNYYYNEHIEKLKREFKDAENELTRRIDTLDKIKDDEIDIRDAMIMNKNGELAREKSMYDEQKKTLFDTLEENKILHKNLNDIKEELKLVNDAYSVAQNNTLGLQHQLHLTQSELNAVNDEVSKLNHEIDQMNENMIKRQLTPRRNSGKHKLPMEKVQEIVNVDSAKKKPPSPWNCNEIYKITDPKELKRLIEDIKIKNQNKPEWALYNKFLSCTIDEVKQNPEYASLDPAFVELLKKKYKLVDNEEL</sequence>
<keyword evidence="1" id="KW-0175">Coiled coil</keyword>
<feature type="coiled-coil region" evidence="1">
    <location>
        <begin position="377"/>
        <end position="524"/>
    </location>
</feature>
<accession>A0AAE6D0D5</accession>
<protein>
    <submittedName>
        <fullName evidence="3">Desmoplakin</fullName>
    </submittedName>
</protein>
<evidence type="ECO:0000313" key="3">
    <source>
        <dbReference type="EMBL" id="QBQ01651.1"/>
    </source>
</evidence>
<dbReference type="Gene3D" id="1.10.287.1490">
    <property type="match status" value="1"/>
</dbReference>
<gene>
    <name evidence="3" type="ORF">HycuGV_00098</name>
</gene>
<reference evidence="3" key="1">
    <citation type="journal article" date="2019" name="Genomics">
        <title>Genome sequence analysis and organization of the Hyphantria cunea granulovirus (HycuGV-Hc1) from Turkey.</title>
        <authorList>
            <person name="Gencer D."/>
            <person name="Bayramoglu Z."/>
            <person name="Nalcacioglu R."/>
            <person name="Demirbag Z."/>
            <person name="Demir I."/>
        </authorList>
    </citation>
    <scope>NUCLEOTIDE SEQUENCE</scope>
    <source>
        <strain evidence="3">Hc1</strain>
    </source>
</reference>
<feature type="domain" description="Viral desmoplakin N-terminal" evidence="2">
    <location>
        <begin position="6"/>
        <end position="82"/>
    </location>
</feature>
<evidence type="ECO:0000313" key="4">
    <source>
        <dbReference type="Proteomes" id="UP000831479"/>
    </source>
</evidence>
<evidence type="ECO:0000259" key="2">
    <source>
        <dbReference type="Pfam" id="PF06771"/>
    </source>
</evidence>
<organism evidence="3 4">
    <name type="scientific">Hyphantria cunea granulovirus</name>
    <dbReference type="NCBI Taxonomy" id="307448"/>
    <lineage>
        <taxon>Viruses</taxon>
        <taxon>Viruses incertae sedis</taxon>
        <taxon>Naldaviricetes</taxon>
        <taxon>Lefavirales</taxon>
        <taxon>Baculoviridae</taxon>
        <taxon>Betabaculovirus</taxon>
        <taxon>Betabaculovirus hycuneae</taxon>
    </lineage>
</organism>
<name>A0AAE6D0D5_9BBAC</name>
<evidence type="ECO:0000256" key="1">
    <source>
        <dbReference type="SAM" id="Coils"/>
    </source>
</evidence>